<name>A0A9W4S9C0_9PEZI</name>
<keyword evidence="2" id="KW-0378">Hydrolase</keyword>
<evidence type="ECO:0000313" key="4">
    <source>
        <dbReference type="Proteomes" id="UP001152533"/>
    </source>
</evidence>
<dbReference type="Proteomes" id="UP001152533">
    <property type="component" value="Unassembled WGS sequence"/>
</dbReference>
<dbReference type="GO" id="GO:0003723">
    <property type="term" value="F:RNA binding"/>
    <property type="evidence" value="ECO:0007669"/>
    <property type="project" value="InterPro"/>
</dbReference>
<keyword evidence="1" id="KW-0540">Nuclease</keyword>
<evidence type="ECO:0000256" key="1">
    <source>
        <dbReference type="ARBA" id="ARBA00022722"/>
    </source>
</evidence>
<dbReference type="GO" id="GO:0004540">
    <property type="term" value="F:RNA nuclease activity"/>
    <property type="evidence" value="ECO:0007669"/>
    <property type="project" value="InterPro"/>
</dbReference>
<protein>
    <submittedName>
        <fullName evidence="3">Uncharacterized protein</fullName>
    </submittedName>
</protein>
<sequence>MTEKAGPSNSSGALQGEAKLADANTIKGSSGYLKHLSNLGDIMNFASGCSSDAWEFLVLPGGKTYSLDAKKSGNSLGPIRVSYNEGLQFWGIEAEGTANGRGDPYYCALKPMSQGERKGKGKVRFEGSTTT</sequence>
<proteinExistence type="predicted"/>
<evidence type="ECO:0000313" key="3">
    <source>
        <dbReference type="EMBL" id="CAI0655370.1"/>
    </source>
</evidence>
<evidence type="ECO:0000256" key="2">
    <source>
        <dbReference type="ARBA" id="ARBA00022801"/>
    </source>
</evidence>
<dbReference type="GO" id="GO:0016787">
    <property type="term" value="F:hydrolase activity"/>
    <property type="evidence" value="ECO:0007669"/>
    <property type="project" value="UniProtKB-KW"/>
</dbReference>
<dbReference type="EMBL" id="CAMGZC010002883">
    <property type="protein sequence ID" value="CAI0655370.1"/>
    <property type="molecule type" value="Genomic_DNA"/>
</dbReference>
<reference evidence="3" key="1">
    <citation type="submission" date="2022-08" db="EMBL/GenBank/DDBJ databases">
        <authorList>
            <person name="Giroux E."/>
            <person name="Giroux E."/>
        </authorList>
    </citation>
    <scope>NUCLEOTIDE SEQUENCE</scope>
    <source>
        <strain evidence="3">H1091258</strain>
    </source>
</reference>
<gene>
    <name evidence="3" type="ORF">CGXH109_LOCUS148388</name>
</gene>
<comment type="caution">
    <text evidence="3">The sequence shown here is derived from an EMBL/GenBank/DDBJ whole genome shotgun (WGS) entry which is preliminary data.</text>
</comment>
<accession>A0A9W4S9C0</accession>
<dbReference type="SUPFAM" id="SSF53933">
    <property type="entry name" value="Microbial ribonucleases"/>
    <property type="match status" value="1"/>
</dbReference>
<keyword evidence="4" id="KW-1185">Reference proteome</keyword>
<dbReference type="AlphaFoldDB" id="A0A9W4S9C0"/>
<organism evidence="3 4">
    <name type="scientific">Colletotrichum noveboracense</name>
    <dbReference type="NCBI Taxonomy" id="2664923"/>
    <lineage>
        <taxon>Eukaryota</taxon>
        <taxon>Fungi</taxon>
        <taxon>Dikarya</taxon>
        <taxon>Ascomycota</taxon>
        <taxon>Pezizomycotina</taxon>
        <taxon>Sordariomycetes</taxon>
        <taxon>Hypocreomycetidae</taxon>
        <taxon>Glomerellales</taxon>
        <taxon>Glomerellaceae</taxon>
        <taxon>Colletotrichum</taxon>
        <taxon>Colletotrichum gloeosporioides species complex</taxon>
    </lineage>
</organism>
<dbReference type="InterPro" id="IPR016191">
    <property type="entry name" value="Ribonuclease/ribotoxin"/>
</dbReference>